<dbReference type="EMBL" id="CP103424">
    <property type="protein sequence ID" value="UWD34702.1"/>
    <property type="molecule type" value="Genomic_DNA"/>
</dbReference>
<organism evidence="3 4">
    <name type="scientific">Mycoplasma cottewii</name>
    <dbReference type="NCBI Taxonomy" id="51364"/>
    <lineage>
        <taxon>Bacteria</taxon>
        <taxon>Bacillati</taxon>
        <taxon>Mycoplasmatota</taxon>
        <taxon>Mollicutes</taxon>
        <taxon>Mycoplasmataceae</taxon>
        <taxon>Mycoplasma</taxon>
    </lineage>
</organism>
<dbReference type="InterPro" id="IPR005046">
    <property type="entry name" value="DUF285"/>
</dbReference>
<dbReference type="RefSeq" id="WP_259429891.1">
    <property type="nucleotide sequence ID" value="NZ_CP103424.1"/>
</dbReference>
<evidence type="ECO:0000313" key="3">
    <source>
        <dbReference type="EMBL" id="UWD34702.1"/>
    </source>
</evidence>
<keyword evidence="2" id="KW-0732">Signal</keyword>
<protein>
    <submittedName>
        <fullName evidence="3">BspA family leucine-rich repeat surface protein</fullName>
    </submittedName>
</protein>
<keyword evidence="4" id="KW-1185">Reference proteome</keyword>
<name>A0ABY5TVN6_9MOLU</name>
<evidence type="ECO:0000256" key="2">
    <source>
        <dbReference type="SAM" id="SignalP"/>
    </source>
</evidence>
<keyword evidence="1" id="KW-0175">Coiled coil</keyword>
<gene>
    <name evidence="3" type="ORF">NX779_02700</name>
</gene>
<dbReference type="Proteomes" id="UP001059819">
    <property type="component" value="Chromosome"/>
</dbReference>
<sequence length="320" mass="36632">MKLLRCLSLATLFSTSIISTSTLIVNNLKNDQNILNNQSNSPSNTIIDDLSRIIREIKQKIGEIDTKVKKLISERNQLELDKAALDRTATANQAKITELEGQIGQDTEIVQLKKQLEDKEEKLKKLQQEFETASRQITNYKEIVTQAWNEKMKNTVWGGETYKSLLDRLNKTLGFKFELANNGQADNKINDGGDKKFKVKKDSVEIELDMGNVFPKIKSKVEKGNELVEFGWNENGGATPVSVHINKVPPTLPWFINSLQRMFENNQNEHITNLDNWDLTNITNISYMFHKAENFNQHIGHWYTKNVTLMKFTLAGAKKF</sequence>
<proteinExistence type="predicted"/>
<feature type="coiled-coil region" evidence="1">
    <location>
        <begin position="54"/>
        <end position="143"/>
    </location>
</feature>
<feature type="chain" id="PRO_5046407756" evidence="2">
    <location>
        <begin position="22"/>
        <end position="320"/>
    </location>
</feature>
<dbReference type="Pfam" id="PF03382">
    <property type="entry name" value="DUF285"/>
    <property type="match status" value="1"/>
</dbReference>
<evidence type="ECO:0000313" key="4">
    <source>
        <dbReference type="Proteomes" id="UP001059819"/>
    </source>
</evidence>
<evidence type="ECO:0000256" key="1">
    <source>
        <dbReference type="SAM" id="Coils"/>
    </source>
</evidence>
<reference evidence="3" key="1">
    <citation type="submission" date="2022-08" db="EMBL/GenBank/DDBJ databases">
        <title>Complete genome sequence of Mycoplasma cottewii type strain VIS.</title>
        <authorList>
            <person name="Spergser J."/>
        </authorList>
    </citation>
    <scope>NUCLEOTIDE SEQUENCE</scope>
    <source>
        <strain evidence="3">VIS</strain>
    </source>
</reference>
<feature type="signal peptide" evidence="2">
    <location>
        <begin position="1"/>
        <end position="21"/>
    </location>
</feature>
<accession>A0ABY5TVN6</accession>